<dbReference type="RefSeq" id="WP_066768465.1">
    <property type="nucleotide sequence ID" value="NZ_BMIP01000007.1"/>
</dbReference>
<protein>
    <submittedName>
        <fullName evidence="4">Superoxide dismutase [Cu-Zn]</fullName>
    </submittedName>
</protein>
<feature type="signal peptide" evidence="2">
    <location>
        <begin position="1"/>
        <end position="21"/>
    </location>
</feature>
<organism evidence="4 5">
    <name type="scientific">Croceicoccus mobilis</name>
    <dbReference type="NCBI Taxonomy" id="1703339"/>
    <lineage>
        <taxon>Bacteria</taxon>
        <taxon>Pseudomonadati</taxon>
        <taxon>Pseudomonadota</taxon>
        <taxon>Alphaproteobacteria</taxon>
        <taxon>Sphingomonadales</taxon>
        <taxon>Erythrobacteraceae</taxon>
        <taxon>Croceicoccus</taxon>
    </lineage>
</organism>
<dbReference type="Pfam" id="PF00080">
    <property type="entry name" value="Sod_Cu"/>
    <property type="match status" value="1"/>
</dbReference>
<keyword evidence="5" id="KW-1185">Reference proteome</keyword>
<dbReference type="InterPro" id="IPR018152">
    <property type="entry name" value="SOD_Cu/Zn_BS"/>
</dbReference>
<comment type="caution">
    <text evidence="4">The sequence shown here is derived from an EMBL/GenBank/DDBJ whole genome shotgun (WGS) entry which is preliminary data.</text>
</comment>
<evidence type="ECO:0000256" key="2">
    <source>
        <dbReference type="SAM" id="SignalP"/>
    </source>
</evidence>
<evidence type="ECO:0000313" key="5">
    <source>
        <dbReference type="Proteomes" id="UP000612349"/>
    </source>
</evidence>
<dbReference type="AlphaFoldDB" id="A0A916Z6P9"/>
<dbReference type="InterPro" id="IPR024134">
    <property type="entry name" value="SOD_Cu/Zn_/chaperone"/>
</dbReference>
<reference evidence="4" key="1">
    <citation type="journal article" date="2014" name="Int. J. Syst. Evol. Microbiol.">
        <title>Complete genome sequence of Corynebacterium casei LMG S-19264T (=DSM 44701T), isolated from a smear-ripened cheese.</title>
        <authorList>
            <consortium name="US DOE Joint Genome Institute (JGI-PGF)"/>
            <person name="Walter F."/>
            <person name="Albersmeier A."/>
            <person name="Kalinowski J."/>
            <person name="Ruckert C."/>
        </authorList>
    </citation>
    <scope>NUCLEOTIDE SEQUENCE</scope>
    <source>
        <strain evidence="4">CGMCC 1.15360</strain>
    </source>
</reference>
<evidence type="ECO:0000256" key="1">
    <source>
        <dbReference type="ARBA" id="ARBA00010457"/>
    </source>
</evidence>
<dbReference type="InterPro" id="IPR036423">
    <property type="entry name" value="SOD-like_Cu/Zn_dom_sf"/>
</dbReference>
<dbReference type="OrthoDB" id="5431326at2"/>
<feature type="domain" description="Superoxide dismutase copper/zinc binding" evidence="3">
    <location>
        <begin position="58"/>
        <end position="183"/>
    </location>
</feature>
<dbReference type="PANTHER" id="PTHR10003">
    <property type="entry name" value="SUPEROXIDE DISMUTASE CU-ZN -RELATED"/>
    <property type="match status" value="1"/>
</dbReference>
<comment type="similarity">
    <text evidence="1">Belongs to the Cu-Zn superoxide dismutase family.</text>
</comment>
<dbReference type="PROSITE" id="PS00087">
    <property type="entry name" value="SOD_CU_ZN_1"/>
    <property type="match status" value="1"/>
</dbReference>
<dbReference type="GO" id="GO:0005507">
    <property type="term" value="F:copper ion binding"/>
    <property type="evidence" value="ECO:0007669"/>
    <property type="project" value="InterPro"/>
</dbReference>
<dbReference type="SUPFAM" id="SSF49329">
    <property type="entry name" value="Cu,Zn superoxide dismutase-like"/>
    <property type="match status" value="1"/>
</dbReference>
<dbReference type="InterPro" id="IPR001424">
    <property type="entry name" value="SOD_Cu_Zn_dom"/>
</dbReference>
<evidence type="ECO:0000313" key="4">
    <source>
        <dbReference type="EMBL" id="GGD78616.1"/>
    </source>
</evidence>
<evidence type="ECO:0000259" key="3">
    <source>
        <dbReference type="Pfam" id="PF00080"/>
    </source>
</evidence>
<dbReference type="Gene3D" id="2.60.40.200">
    <property type="entry name" value="Superoxide dismutase, copper/zinc binding domain"/>
    <property type="match status" value="1"/>
</dbReference>
<proteinExistence type="inferred from homology"/>
<sequence length="187" mass="18602">MKLSPKTVSLFAAASALALSACGEPADTTPETETAEPAEAPAQTATAMLKDTDGNDVGTATATETADGLAIALNVTGMPAGEHGAHIHTTGDCSAADFTSAGGHWNPMDVNHGTESEAPNPHAGDMPNLVVAEDGTGTLEATSNGTFAGLMDEDGSAFVVHANADDYMSQPSGDAGPRLACGVFTAG</sequence>
<keyword evidence="2" id="KW-0732">Signal</keyword>
<dbReference type="GO" id="GO:0006801">
    <property type="term" value="P:superoxide metabolic process"/>
    <property type="evidence" value="ECO:0007669"/>
    <property type="project" value="InterPro"/>
</dbReference>
<reference evidence="4" key="2">
    <citation type="submission" date="2020-09" db="EMBL/GenBank/DDBJ databases">
        <authorList>
            <person name="Sun Q."/>
            <person name="Zhou Y."/>
        </authorList>
    </citation>
    <scope>NUCLEOTIDE SEQUENCE</scope>
    <source>
        <strain evidence="4">CGMCC 1.15360</strain>
    </source>
</reference>
<dbReference type="CDD" id="cd00305">
    <property type="entry name" value="Cu-Zn_Superoxide_Dismutase"/>
    <property type="match status" value="1"/>
</dbReference>
<name>A0A916Z6P9_9SPHN</name>
<feature type="chain" id="PRO_5037139636" evidence="2">
    <location>
        <begin position="22"/>
        <end position="187"/>
    </location>
</feature>
<dbReference type="Proteomes" id="UP000612349">
    <property type="component" value="Unassembled WGS sequence"/>
</dbReference>
<gene>
    <name evidence="4" type="primary">sodC2</name>
    <name evidence="4" type="ORF">GCM10010990_30610</name>
</gene>
<dbReference type="PROSITE" id="PS51257">
    <property type="entry name" value="PROKAR_LIPOPROTEIN"/>
    <property type="match status" value="1"/>
</dbReference>
<accession>A0A916Z6P9</accession>
<dbReference type="EMBL" id="BMIP01000007">
    <property type="protein sequence ID" value="GGD78616.1"/>
    <property type="molecule type" value="Genomic_DNA"/>
</dbReference>